<dbReference type="InterPro" id="IPR025680">
    <property type="entry name" value="DddI"/>
</dbReference>
<dbReference type="AlphaFoldDB" id="A0A1M5MGL7"/>
<dbReference type="EMBL" id="FQVN01000013">
    <property type="protein sequence ID" value="SHG76460.1"/>
    <property type="molecule type" value="Genomic_DNA"/>
</dbReference>
<organism evidence="1 2">
    <name type="scientific">Streptoalloteichus hindustanus</name>
    <dbReference type="NCBI Taxonomy" id="2017"/>
    <lineage>
        <taxon>Bacteria</taxon>
        <taxon>Bacillati</taxon>
        <taxon>Actinomycetota</taxon>
        <taxon>Actinomycetes</taxon>
        <taxon>Pseudonocardiales</taxon>
        <taxon>Pseudonocardiaceae</taxon>
        <taxon>Streptoalloteichus</taxon>
    </lineage>
</organism>
<proteinExistence type="predicted"/>
<evidence type="ECO:0000313" key="2">
    <source>
        <dbReference type="Proteomes" id="UP000184501"/>
    </source>
</evidence>
<evidence type="ECO:0000313" key="1">
    <source>
        <dbReference type="EMBL" id="SHG76460.1"/>
    </source>
</evidence>
<keyword evidence="2" id="KW-1185">Reference proteome</keyword>
<sequence length="134" mass="15436">MTIEVMWRTVEDDRWREHRELIRDAESLARVVGLLEDPRVDGATAHHPSHEGFSEMVFGVRNGRGALFYTDAEGAWYTLGEDEEGGEEREPPVWFEVDFPPRAEVPAELVAVALDEYRQTGQRPTVVRWQPMEL</sequence>
<accession>A0A1M5MGL7</accession>
<gene>
    <name evidence="1" type="ORF">SAMN05444320_113114</name>
</gene>
<protein>
    <submittedName>
        <fullName evidence="1">Immunity protein Imm1</fullName>
    </submittedName>
</protein>
<dbReference type="Pfam" id="PF14430">
    <property type="entry name" value="Imm1"/>
    <property type="match status" value="1"/>
</dbReference>
<reference evidence="1 2" key="1">
    <citation type="submission" date="2016-11" db="EMBL/GenBank/DDBJ databases">
        <authorList>
            <person name="Jaros S."/>
            <person name="Januszkiewicz K."/>
            <person name="Wedrychowicz H."/>
        </authorList>
    </citation>
    <scope>NUCLEOTIDE SEQUENCE [LARGE SCALE GENOMIC DNA]</scope>
    <source>
        <strain evidence="1 2">DSM 44523</strain>
    </source>
</reference>
<dbReference type="OrthoDB" id="3555686at2"/>
<dbReference type="Proteomes" id="UP000184501">
    <property type="component" value="Unassembled WGS sequence"/>
</dbReference>
<name>A0A1M5MGL7_STRHI</name>
<dbReference type="RefSeq" id="WP_073489194.1">
    <property type="nucleotide sequence ID" value="NZ_FQVN01000013.1"/>
</dbReference>
<dbReference type="STRING" id="2017.SAMN05444320_113114"/>